<dbReference type="Gramene" id="OQU89070">
    <property type="protein sequence ID" value="OQU89070"/>
    <property type="gene ID" value="SORBI_3002G142950"/>
</dbReference>
<protein>
    <submittedName>
        <fullName evidence="2">Uncharacterized protein</fullName>
    </submittedName>
</protein>
<dbReference type="InParanoid" id="A0A1W0W3V7"/>
<name>A0A1W0W3V7_SORBI</name>
<reference evidence="3" key="2">
    <citation type="journal article" date="2018" name="Plant J.">
        <title>The Sorghum bicolor reference genome: improved assembly, gene annotations, a transcriptome atlas, and signatures of genome organization.</title>
        <authorList>
            <person name="McCormick R.F."/>
            <person name="Truong S.K."/>
            <person name="Sreedasyam A."/>
            <person name="Jenkins J."/>
            <person name="Shu S."/>
            <person name="Sims D."/>
            <person name="Kennedy M."/>
            <person name="Amirebrahimi M."/>
            <person name="Weers B.D."/>
            <person name="McKinley B."/>
            <person name="Mattison A."/>
            <person name="Morishige D.T."/>
            <person name="Grimwood J."/>
            <person name="Schmutz J."/>
            <person name="Mullet J.E."/>
        </authorList>
    </citation>
    <scope>NUCLEOTIDE SEQUENCE [LARGE SCALE GENOMIC DNA]</scope>
    <source>
        <strain evidence="3">cv. BTx623</strain>
    </source>
</reference>
<dbReference type="EMBL" id="CM000761">
    <property type="protein sequence ID" value="OQU89070.1"/>
    <property type="molecule type" value="Genomic_DNA"/>
</dbReference>
<accession>A0A1W0W3V7</accession>
<reference evidence="2 3" key="1">
    <citation type="journal article" date="2009" name="Nature">
        <title>The Sorghum bicolor genome and the diversification of grasses.</title>
        <authorList>
            <person name="Paterson A.H."/>
            <person name="Bowers J.E."/>
            <person name="Bruggmann R."/>
            <person name="Dubchak I."/>
            <person name="Grimwood J."/>
            <person name="Gundlach H."/>
            <person name="Haberer G."/>
            <person name="Hellsten U."/>
            <person name="Mitros T."/>
            <person name="Poliakov A."/>
            <person name="Schmutz J."/>
            <person name="Spannagl M."/>
            <person name="Tang H."/>
            <person name="Wang X."/>
            <person name="Wicker T."/>
            <person name="Bharti A.K."/>
            <person name="Chapman J."/>
            <person name="Feltus F.A."/>
            <person name="Gowik U."/>
            <person name="Grigoriev I.V."/>
            <person name="Lyons E."/>
            <person name="Maher C.A."/>
            <person name="Martis M."/>
            <person name="Narechania A."/>
            <person name="Otillar R.P."/>
            <person name="Penning B.W."/>
            <person name="Salamov A.A."/>
            <person name="Wang Y."/>
            <person name="Zhang L."/>
            <person name="Carpita N.C."/>
            <person name="Freeling M."/>
            <person name="Gingle A.R."/>
            <person name="Hash C.T."/>
            <person name="Keller B."/>
            <person name="Klein P."/>
            <person name="Kresovich S."/>
            <person name="McCann M.C."/>
            <person name="Ming R."/>
            <person name="Peterson D.G."/>
            <person name="Mehboob-ur-Rahman"/>
            <person name="Ware D."/>
            <person name="Westhoff P."/>
            <person name="Mayer K.F."/>
            <person name="Messing J."/>
            <person name="Rokhsar D.S."/>
        </authorList>
    </citation>
    <scope>NUCLEOTIDE SEQUENCE [LARGE SCALE GENOMIC DNA]</scope>
    <source>
        <strain evidence="3">cv. BTx623</strain>
    </source>
</reference>
<evidence type="ECO:0000313" key="3">
    <source>
        <dbReference type="Proteomes" id="UP000000768"/>
    </source>
</evidence>
<feature type="compositionally biased region" description="Polar residues" evidence="1">
    <location>
        <begin position="8"/>
        <end position="36"/>
    </location>
</feature>
<keyword evidence="3" id="KW-1185">Reference proteome</keyword>
<feature type="region of interest" description="Disordered" evidence="1">
    <location>
        <begin position="1"/>
        <end position="36"/>
    </location>
</feature>
<dbReference type="Proteomes" id="UP000000768">
    <property type="component" value="Chromosome 2"/>
</dbReference>
<sequence>MVKVNPYNHIQKQTLTPSPNKHQQVPPSSQPLSWNSNGTRYPFLAISHTISRGPIISFPTQSHMHNHQSRAHRFAIPFPTQNHQSESN</sequence>
<dbReference type="AlphaFoldDB" id="A0A1W0W3V7"/>
<organism evidence="2 3">
    <name type="scientific">Sorghum bicolor</name>
    <name type="common">Sorghum</name>
    <name type="synonym">Sorghum vulgare</name>
    <dbReference type="NCBI Taxonomy" id="4558"/>
    <lineage>
        <taxon>Eukaryota</taxon>
        <taxon>Viridiplantae</taxon>
        <taxon>Streptophyta</taxon>
        <taxon>Embryophyta</taxon>
        <taxon>Tracheophyta</taxon>
        <taxon>Spermatophyta</taxon>
        <taxon>Magnoliopsida</taxon>
        <taxon>Liliopsida</taxon>
        <taxon>Poales</taxon>
        <taxon>Poaceae</taxon>
        <taxon>PACMAD clade</taxon>
        <taxon>Panicoideae</taxon>
        <taxon>Andropogonodae</taxon>
        <taxon>Andropogoneae</taxon>
        <taxon>Sorghinae</taxon>
        <taxon>Sorghum</taxon>
    </lineage>
</organism>
<proteinExistence type="predicted"/>
<evidence type="ECO:0000256" key="1">
    <source>
        <dbReference type="SAM" id="MobiDB-lite"/>
    </source>
</evidence>
<gene>
    <name evidence="2" type="ORF">SORBI_3002G142950</name>
</gene>
<evidence type="ECO:0000313" key="2">
    <source>
        <dbReference type="EMBL" id="OQU89070.1"/>
    </source>
</evidence>